<dbReference type="RefSeq" id="WP_096805697.1">
    <property type="nucleotide sequence ID" value="NZ_CP022196.1"/>
</dbReference>
<dbReference type="EMBL" id="CP022196">
    <property type="protein sequence ID" value="ATG47723.1"/>
    <property type="molecule type" value="Genomic_DNA"/>
</dbReference>
<evidence type="ECO:0000313" key="2">
    <source>
        <dbReference type="EMBL" id="ATG47723.1"/>
    </source>
</evidence>
<dbReference type="KEGG" id="ceh:CEW89_09180"/>
<evidence type="ECO:0000313" key="3">
    <source>
        <dbReference type="Proteomes" id="UP000217935"/>
    </source>
</evidence>
<gene>
    <name evidence="2" type="ORF">CEW89_09180</name>
</gene>
<dbReference type="STRING" id="1758178.GCA_001550095_00611"/>
<accession>A0A291GB08</accession>
<feature type="transmembrane region" description="Helical" evidence="1">
    <location>
        <begin position="99"/>
        <end position="116"/>
    </location>
</feature>
<sequence length="238" mass="26274">MLFTPRRLWLFTLLYVLATFGAAPIPLGELAEKVPDAIGDGGASALFMSGFLGLALAPLFAPLALVLTTPPVAIRVLISLLWLPSLLILIMSGPGMTHIFLYIFVTWAALIGLWAQRSRMGQALLLTVTFISLWSLGTMALAASQIIAKTQGAPYCVARSGAPIHSIAELRGLAFYTDETGFKSTSRWTFHGVLLTENQAWNWSPQRLRFDPIPEPVFPDTRRPECPLESHFLRRHIF</sequence>
<keyword evidence="3" id="KW-1185">Reference proteome</keyword>
<organism evidence="2 3">
    <name type="scientific">Celeribacter ethanolicus</name>
    <dbReference type="NCBI Taxonomy" id="1758178"/>
    <lineage>
        <taxon>Bacteria</taxon>
        <taxon>Pseudomonadati</taxon>
        <taxon>Pseudomonadota</taxon>
        <taxon>Alphaproteobacteria</taxon>
        <taxon>Rhodobacterales</taxon>
        <taxon>Roseobacteraceae</taxon>
        <taxon>Celeribacter</taxon>
    </lineage>
</organism>
<feature type="transmembrane region" description="Helical" evidence="1">
    <location>
        <begin position="46"/>
        <end position="67"/>
    </location>
</feature>
<proteinExistence type="predicted"/>
<dbReference type="Proteomes" id="UP000217935">
    <property type="component" value="Chromosome"/>
</dbReference>
<keyword evidence="1" id="KW-0472">Membrane</keyword>
<protein>
    <submittedName>
        <fullName evidence="2">Uncharacterized protein</fullName>
    </submittedName>
</protein>
<keyword evidence="1" id="KW-1133">Transmembrane helix</keyword>
<feature type="transmembrane region" description="Helical" evidence="1">
    <location>
        <begin position="123"/>
        <end position="143"/>
    </location>
</feature>
<reference evidence="2 3" key="1">
    <citation type="submission" date="2017-06" db="EMBL/GenBank/DDBJ databases">
        <title>Celeribacter sp. TSPH2 complete genome sequence.</title>
        <authorList>
            <person name="Woo J.-H."/>
            <person name="Kim H.-S."/>
        </authorList>
    </citation>
    <scope>NUCLEOTIDE SEQUENCE [LARGE SCALE GENOMIC DNA]</scope>
    <source>
        <strain evidence="2 3">TSPH2</strain>
    </source>
</reference>
<feature type="transmembrane region" description="Helical" evidence="1">
    <location>
        <begin position="74"/>
        <end position="93"/>
    </location>
</feature>
<dbReference type="OrthoDB" id="7853148at2"/>
<name>A0A291GB08_9RHOB</name>
<keyword evidence="1" id="KW-0812">Transmembrane</keyword>
<evidence type="ECO:0000256" key="1">
    <source>
        <dbReference type="SAM" id="Phobius"/>
    </source>
</evidence>
<dbReference type="AlphaFoldDB" id="A0A291GB08"/>